<comment type="caution">
    <text evidence="9">The sequence shown here is derived from an EMBL/GenBank/DDBJ whole genome shotgun (WGS) entry which is preliminary data.</text>
</comment>
<evidence type="ECO:0000259" key="8">
    <source>
        <dbReference type="SMART" id="SM00563"/>
    </source>
</evidence>
<feature type="transmembrane region" description="Helical" evidence="7">
    <location>
        <begin position="401"/>
        <end position="419"/>
    </location>
</feature>
<feature type="transmembrane region" description="Helical" evidence="7">
    <location>
        <begin position="372"/>
        <end position="395"/>
    </location>
</feature>
<dbReference type="InterPro" id="IPR036259">
    <property type="entry name" value="MFS_trans_sf"/>
</dbReference>
<feature type="transmembrane region" description="Helical" evidence="7">
    <location>
        <begin position="338"/>
        <end position="360"/>
    </location>
</feature>
<evidence type="ECO:0000256" key="3">
    <source>
        <dbReference type="ARBA" id="ARBA00022475"/>
    </source>
</evidence>
<dbReference type="PANTHER" id="PTHR43266">
    <property type="entry name" value="MACROLIDE-EFFLUX PROTEIN"/>
    <property type="match status" value="1"/>
</dbReference>
<proteinExistence type="predicted"/>
<accession>A0A4S3JYJ3</accession>
<feature type="transmembrane region" description="Helical" evidence="7">
    <location>
        <begin position="177"/>
        <end position="194"/>
    </location>
</feature>
<dbReference type="InterPro" id="IPR002123">
    <property type="entry name" value="Plipid/glycerol_acylTrfase"/>
</dbReference>
<evidence type="ECO:0000256" key="5">
    <source>
        <dbReference type="ARBA" id="ARBA00022989"/>
    </source>
</evidence>
<evidence type="ECO:0000256" key="7">
    <source>
        <dbReference type="SAM" id="Phobius"/>
    </source>
</evidence>
<sequence>MSEHSQFRLLTERRFGPFFATQTLGAFNDNVFKNALVILVTFGIAGLSADQVNAYVNLAAGLFILPFFLFSATAGQIAEKYEKSQLIRWIKLAEILIMALAAVGLCIGSVKLLLGVLFLLGAQAAVFGPVKYSILPQSLREDELVGGNALVEAATFLAILLGTLLGGWLIAQHDGSTGVSIAVLAIALLGYFAARRIPQAPAAAPDLQINWNPFTETWRNFQFMRTNRTVFLSVLGISWFWLYGATFLSQLPNYTKVYLGGNEQVVTLLLTVFSLGIGIGSLLCERLSGHKVEMGLVPLGSIGLTLFGIDLYFAAPVAAQVTNLGAMAFLKEAANHRVLWDLVLIGLFGGFYIVPLYAVIQTRSAPTHRSRIIAGNNILNALFMVVSAIVSVLLLQAGLTIPQLLLTVAIMNAAVAIFIYSLLPEFLMRFMVWLLISLLYRIRTKGLENIPDEGAAIIAPNHVSFVDALIIGGTVRRPIRFVMYHKIFRIPVLNFIFRTARTIPIAPAREDAALLEKAFAEIEKALNDGELIGIFPEGGLTPDGTLQAFKPGIEKMLANKPVPVIPMAVRGLWLSMWSRRDTTMGRSRLPRRFRARIELIAGPPMDGSTLKAPELEAQVKILRGDSP</sequence>
<feature type="transmembrane region" description="Helical" evidence="7">
    <location>
        <begin position="147"/>
        <end position="171"/>
    </location>
</feature>
<feature type="transmembrane region" description="Helical" evidence="7">
    <location>
        <begin position="296"/>
        <end position="318"/>
    </location>
</feature>
<gene>
    <name evidence="9" type="ORF">DFR24_2514</name>
</gene>
<feature type="transmembrane region" description="Helical" evidence="7">
    <location>
        <begin position="116"/>
        <end position="135"/>
    </location>
</feature>
<evidence type="ECO:0000256" key="4">
    <source>
        <dbReference type="ARBA" id="ARBA00022692"/>
    </source>
</evidence>
<comment type="subcellular location">
    <subcellularLocation>
        <location evidence="1">Cell membrane</location>
        <topology evidence="1">Multi-pass membrane protein</topology>
    </subcellularLocation>
</comment>
<organism evidence="9 10">
    <name type="scientific">Panacagrimonas perspica</name>
    <dbReference type="NCBI Taxonomy" id="381431"/>
    <lineage>
        <taxon>Bacteria</taxon>
        <taxon>Pseudomonadati</taxon>
        <taxon>Pseudomonadota</taxon>
        <taxon>Gammaproteobacteria</taxon>
        <taxon>Nevskiales</taxon>
        <taxon>Nevskiaceae</taxon>
        <taxon>Panacagrimonas</taxon>
    </lineage>
</organism>
<evidence type="ECO:0000313" key="10">
    <source>
        <dbReference type="Proteomes" id="UP000295341"/>
    </source>
</evidence>
<feature type="transmembrane region" description="Helical" evidence="7">
    <location>
        <begin position="229"/>
        <end position="245"/>
    </location>
</feature>
<dbReference type="Pfam" id="PF07690">
    <property type="entry name" value="MFS_1"/>
    <property type="match status" value="1"/>
</dbReference>
<dbReference type="Pfam" id="PF01553">
    <property type="entry name" value="Acyltransferase"/>
    <property type="match status" value="1"/>
</dbReference>
<name>A0A4S3JYJ3_9GAMM</name>
<feature type="transmembrane region" description="Helical" evidence="7">
    <location>
        <begin position="31"/>
        <end position="49"/>
    </location>
</feature>
<dbReference type="SUPFAM" id="SSF103473">
    <property type="entry name" value="MFS general substrate transporter"/>
    <property type="match status" value="1"/>
</dbReference>
<dbReference type="GO" id="GO:0022857">
    <property type="term" value="F:transmembrane transporter activity"/>
    <property type="evidence" value="ECO:0007669"/>
    <property type="project" value="InterPro"/>
</dbReference>
<keyword evidence="6 7" id="KW-0472">Membrane</keyword>
<keyword evidence="5 7" id="KW-1133">Transmembrane helix</keyword>
<protein>
    <recommendedName>
        <fullName evidence="8">Phospholipid/glycerol acyltransferase domain-containing protein</fullName>
    </recommendedName>
</protein>
<dbReference type="PANTHER" id="PTHR43266:SF2">
    <property type="entry name" value="MAJOR FACILITATOR SUPERFAMILY (MFS) PROFILE DOMAIN-CONTAINING PROTEIN"/>
    <property type="match status" value="1"/>
</dbReference>
<keyword evidence="10" id="KW-1185">Reference proteome</keyword>
<dbReference type="CDD" id="cd07989">
    <property type="entry name" value="LPLAT_AGPAT-like"/>
    <property type="match status" value="1"/>
</dbReference>
<reference evidence="9 10" key="1">
    <citation type="submission" date="2019-03" db="EMBL/GenBank/DDBJ databases">
        <title>Genomic Encyclopedia of Type Strains, Phase IV (KMG-IV): sequencing the most valuable type-strain genomes for metagenomic binning, comparative biology and taxonomic classification.</title>
        <authorList>
            <person name="Goeker M."/>
        </authorList>
    </citation>
    <scope>NUCLEOTIDE SEQUENCE [LARGE SCALE GENOMIC DNA]</scope>
    <source>
        <strain evidence="9 10">DSM 26377</strain>
    </source>
</reference>
<dbReference type="GO" id="GO:0016746">
    <property type="term" value="F:acyltransferase activity"/>
    <property type="evidence" value="ECO:0007669"/>
    <property type="project" value="InterPro"/>
</dbReference>
<dbReference type="OrthoDB" id="9803968at2"/>
<feature type="transmembrane region" description="Helical" evidence="7">
    <location>
        <begin position="89"/>
        <end position="110"/>
    </location>
</feature>
<dbReference type="GO" id="GO:0005886">
    <property type="term" value="C:plasma membrane"/>
    <property type="evidence" value="ECO:0007669"/>
    <property type="project" value="UniProtKB-SubCell"/>
</dbReference>
<evidence type="ECO:0000256" key="2">
    <source>
        <dbReference type="ARBA" id="ARBA00022448"/>
    </source>
</evidence>
<keyword evidence="4 7" id="KW-0812">Transmembrane</keyword>
<keyword evidence="3" id="KW-1003">Cell membrane</keyword>
<dbReference type="AlphaFoldDB" id="A0A4S3JYJ3"/>
<feature type="transmembrane region" description="Helical" evidence="7">
    <location>
        <begin position="265"/>
        <end position="284"/>
    </location>
</feature>
<dbReference type="EMBL" id="SOBT01000009">
    <property type="protein sequence ID" value="TDU28149.1"/>
    <property type="molecule type" value="Genomic_DNA"/>
</dbReference>
<dbReference type="Gene3D" id="1.20.1250.20">
    <property type="entry name" value="MFS general substrate transporter like domains"/>
    <property type="match status" value="1"/>
</dbReference>
<evidence type="ECO:0000313" key="9">
    <source>
        <dbReference type="EMBL" id="TDU28149.1"/>
    </source>
</evidence>
<keyword evidence="2" id="KW-0813">Transport</keyword>
<dbReference type="CDD" id="cd06173">
    <property type="entry name" value="MFS_MefA_like"/>
    <property type="match status" value="1"/>
</dbReference>
<dbReference type="InterPro" id="IPR011701">
    <property type="entry name" value="MFS"/>
</dbReference>
<feature type="domain" description="Phospholipid/glycerol acyltransferase" evidence="8">
    <location>
        <begin position="456"/>
        <end position="572"/>
    </location>
</feature>
<dbReference type="SUPFAM" id="SSF69593">
    <property type="entry name" value="Glycerol-3-phosphate (1)-acyltransferase"/>
    <property type="match status" value="1"/>
</dbReference>
<dbReference type="RefSeq" id="WP_133881732.1">
    <property type="nucleotide sequence ID" value="NZ_MWIN01000044.1"/>
</dbReference>
<evidence type="ECO:0000256" key="6">
    <source>
        <dbReference type="ARBA" id="ARBA00023136"/>
    </source>
</evidence>
<evidence type="ECO:0000256" key="1">
    <source>
        <dbReference type="ARBA" id="ARBA00004651"/>
    </source>
</evidence>
<dbReference type="SMART" id="SM00563">
    <property type="entry name" value="PlsC"/>
    <property type="match status" value="1"/>
</dbReference>
<feature type="transmembrane region" description="Helical" evidence="7">
    <location>
        <begin position="55"/>
        <end position="77"/>
    </location>
</feature>
<dbReference type="Proteomes" id="UP000295341">
    <property type="component" value="Unassembled WGS sequence"/>
</dbReference>